<dbReference type="PANTHER" id="PTHR46300">
    <property type="entry name" value="P450, PUTATIVE (EUROFUNG)-RELATED-RELATED"/>
    <property type="match status" value="1"/>
</dbReference>
<protein>
    <submittedName>
        <fullName evidence="8">Cytochrome p450</fullName>
    </submittedName>
</protein>
<evidence type="ECO:0000313" key="9">
    <source>
        <dbReference type="Proteomes" id="UP001063166"/>
    </source>
</evidence>
<dbReference type="OrthoDB" id="2789670at2759"/>
<keyword evidence="5" id="KW-0560">Oxidoreductase</keyword>
<name>A0A9P3PXB9_LYOSH</name>
<dbReference type="InterPro" id="IPR050364">
    <property type="entry name" value="Cytochrome_P450_fung"/>
</dbReference>
<dbReference type="EMBL" id="BRPK01000014">
    <property type="protein sequence ID" value="GLB43730.1"/>
    <property type="molecule type" value="Genomic_DNA"/>
</dbReference>
<organism evidence="8 9">
    <name type="scientific">Lyophyllum shimeji</name>
    <name type="common">Hon-shimeji</name>
    <name type="synonym">Tricholoma shimeji</name>
    <dbReference type="NCBI Taxonomy" id="47721"/>
    <lineage>
        <taxon>Eukaryota</taxon>
        <taxon>Fungi</taxon>
        <taxon>Dikarya</taxon>
        <taxon>Basidiomycota</taxon>
        <taxon>Agaricomycotina</taxon>
        <taxon>Agaricomycetes</taxon>
        <taxon>Agaricomycetidae</taxon>
        <taxon>Agaricales</taxon>
        <taxon>Tricholomatineae</taxon>
        <taxon>Lyophyllaceae</taxon>
        <taxon>Lyophyllum</taxon>
    </lineage>
</organism>
<dbReference type="GO" id="GO:0004497">
    <property type="term" value="F:monooxygenase activity"/>
    <property type="evidence" value="ECO:0007669"/>
    <property type="project" value="UniProtKB-KW"/>
</dbReference>
<evidence type="ECO:0000313" key="8">
    <source>
        <dbReference type="EMBL" id="GLB43730.1"/>
    </source>
</evidence>
<keyword evidence="7" id="KW-0503">Monooxygenase</keyword>
<reference evidence="8" key="1">
    <citation type="submission" date="2022-07" db="EMBL/GenBank/DDBJ databases">
        <title>The genome of Lyophyllum shimeji provides insight into the initial evolution of ectomycorrhizal fungal genome.</title>
        <authorList>
            <person name="Kobayashi Y."/>
            <person name="Shibata T."/>
            <person name="Hirakawa H."/>
            <person name="Shigenobu S."/>
            <person name="Nishiyama T."/>
            <person name="Yamada A."/>
            <person name="Hasebe M."/>
            <person name="Kawaguchi M."/>
        </authorList>
    </citation>
    <scope>NUCLEOTIDE SEQUENCE</scope>
    <source>
        <strain evidence="8">AT787</strain>
    </source>
</reference>
<evidence type="ECO:0000256" key="6">
    <source>
        <dbReference type="ARBA" id="ARBA00023004"/>
    </source>
</evidence>
<dbReference type="Proteomes" id="UP001063166">
    <property type="component" value="Unassembled WGS sequence"/>
</dbReference>
<dbReference type="GO" id="GO:0016705">
    <property type="term" value="F:oxidoreductase activity, acting on paired donors, with incorporation or reduction of molecular oxygen"/>
    <property type="evidence" value="ECO:0007669"/>
    <property type="project" value="InterPro"/>
</dbReference>
<evidence type="ECO:0000256" key="4">
    <source>
        <dbReference type="ARBA" id="ARBA00022723"/>
    </source>
</evidence>
<keyword evidence="3" id="KW-0349">Heme</keyword>
<dbReference type="SUPFAM" id="SSF48264">
    <property type="entry name" value="Cytochrome P450"/>
    <property type="match status" value="1"/>
</dbReference>
<dbReference type="GO" id="GO:0020037">
    <property type="term" value="F:heme binding"/>
    <property type="evidence" value="ECO:0007669"/>
    <property type="project" value="InterPro"/>
</dbReference>
<sequence length="196" mass="21486">MGYQPHQLAQARVLAGDLLSRPEDKENIFIRFSTAIITQIAYGHQVTSTDDPYVKLAEEVGKAVALAGYASGLADTFPVLQYFPSWFPGTHYIYHARRSAPMVQEFINLPFLEVQKKKAAGIAKPLLVASQPETLDQGSDESGITIDDIKGARTMAYFGGAETVNSRHERLGSRSPTSSFASSIQTSSLCWSLSWL</sequence>
<dbReference type="AlphaFoldDB" id="A0A9P3PXB9"/>
<comment type="cofactor">
    <cofactor evidence="1">
        <name>heme</name>
        <dbReference type="ChEBI" id="CHEBI:30413"/>
    </cofactor>
</comment>
<dbReference type="Gene3D" id="1.10.630.10">
    <property type="entry name" value="Cytochrome P450"/>
    <property type="match status" value="1"/>
</dbReference>
<evidence type="ECO:0000256" key="7">
    <source>
        <dbReference type="ARBA" id="ARBA00023033"/>
    </source>
</evidence>
<evidence type="ECO:0000256" key="2">
    <source>
        <dbReference type="ARBA" id="ARBA00010617"/>
    </source>
</evidence>
<keyword evidence="9" id="KW-1185">Reference proteome</keyword>
<dbReference type="GO" id="GO:0005506">
    <property type="term" value="F:iron ion binding"/>
    <property type="evidence" value="ECO:0007669"/>
    <property type="project" value="InterPro"/>
</dbReference>
<comment type="similarity">
    <text evidence="2">Belongs to the cytochrome P450 family.</text>
</comment>
<keyword evidence="6" id="KW-0408">Iron</keyword>
<evidence type="ECO:0000256" key="3">
    <source>
        <dbReference type="ARBA" id="ARBA00022617"/>
    </source>
</evidence>
<keyword evidence="4" id="KW-0479">Metal-binding</keyword>
<evidence type="ECO:0000256" key="5">
    <source>
        <dbReference type="ARBA" id="ARBA00023002"/>
    </source>
</evidence>
<dbReference type="PANTHER" id="PTHR46300:SF5">
    <property type="entry name" value="CYTOCHROME P450"/>
    <property type="match status" value="1"/>
</dbReference>
<accession>A0A9P3PXB9</accession>
<proteinExistence type="inferred from homology"/>
<dbReference type="InterPro" id="IPR036396">
    <property type="entry name" value="Cyt_P450_sf"/>
</dbReference>
<gene>
    <name evidence="8" type="ORF">LshimejAT787_1402420</name>
</gene>
<comment type="caution">
    <text evidence="8">The sequence shown here is derived from an EMBL/GenBank/DDBJ whole genome shotgun (WGS) entry which is preliminary data.</text>
</comment>
<evidence type="ECO:0000256" key="1">
    <source>
        <dbReference type="ARBA" id="ARBA00001971"/>
    </source>
</evidence>